<accession>A0A8H3RP10</accession>
<proteinExistence type="predicted"/>
<evidence type="ECO:0000313" key="1">
    <source>
        <dbReference type="EMBL" id="GFF34247.1"/>
    </source>
</evidence>
<comment type="caution">
    <text evidence="1">The sequence shown here is derived from an EMBL/GenBank/DDBJ whole genome shotgun (WGS) entry which is preliminary data.</text>
</comment>
<organism evidence="1 2">
    <name type="scientific">Aspergillus udagawae</name>
    <dbReference type="NCBI Taxonomy" id="91492"/>
    <lineage>
        <taxon>Eukaryota</taxon>
        <taxon>Fungi</taxon>
        <taxon>Dikarya</taxon>
        <taxon>Ascomycota</taxon>
        <taxon>Pezizomycotina</taxon>
        <taxon>Eurotiomycetes</taxon>
        <taxon>Eurotiomycetidae</taxon>
        <taxon>Eurotiales</taxon>
        <taxon>Aspergillaceae</taxon>
        <taxon>Aspergillus</taxon>
        <taxon>Aspergillus subgen. Fumigati</taxon>
    </lineage>
</organism>
<gene>
    <name evidence="1" type="ORF">IFM46972_04160</name>
</gene>
<dbReference type="EMBL" id="BLKC01000023">
    <property type="protein sequence ID" value="GFF34247.1"/>
    <property type="molecule type" value="Genomic_DNA"/>
</dbReference>
<dbReference type="Proteomes" id="UP000465221">
    <property type="component" value="Unassembled WGS sequence"/>
</dbReference>
<dbReference type="AlphaFoldDB" id="A0A8H3RP10"/>
<reference evidence="1 2" key="1">
    <citation type="submission" date="2020-01" db="EMBL/GenBank/DDBJ databases">
        <title>Draft genome sequence of Aspergillus udagawae IFM 46972.</title>
        <authorList>
            <person name="Takahashi H."/>
            <person name="Yaguchi T."/>
        </authorList>
    </citation>
    <scope>NUCLEOTIDE SEQUENCE [LARGE SCALE GENOMIC DNA]</scope>
    <source>
        <strain evidence="1 2">IFM 46972</strain>
    </source>
</reference>
<evidence type="ECO:0000313" key="2">
    <source>
        <dbReference type="Proteomes" id="UP000465221"/>
    </source>
</evidence>
<name>A0A8H3RP10_9EURO</name>
<protein>
    <submittedName>
        <fullName evidence="1">Uncharacterized protein</fullName>
    </submittedName>
</protein>
<sequence>MWLLKVIAEEPYNTRLGVIEAEATCNTKEKLYRRITMYQSGAEEGTDYGTQDWAKHEFTLT</sequence>